<keyword evidence="2 5" id="KW-0808">Transferase</keyword>
<dbReference type="Proteomes" id="UP001159427">
    <property type="component" value="Unassembled WGS sequence"/>
</dbReference>
<dbReference type="Gene3D" id="3.40.50.150">
    <property type="entry name" value="Vaccinia Virus protein VP39"/>
    <property type="match status" value="1"/>
</dbReference>
<keyword evidence="3 5" id="KW-0949">S-adenosyl-L-methionine</keyword>
<evidence type="ECO:0000256" key="6">
    <source>
        <dbReference type="RuleBase" id="RU362025"/>
    </source>
</evidence>
<dbReference type="InterPro" id="IPR029063">
    <property type="entry name" value="SAM-dependent_MTases_sf"/>
</dbReference>
<reference evidence="8 9" key="1">
    <citation type="submission" date="2022-05" db="EMBL/GenBank/DDBJ databases">
        <authorList>
            <consortium name="Genoscope - CEA"/>
            <person name="William W."/>
        </authorList>
    </citation>
    <scope>NUCLEOTIDE SEQUENCE [LARGE SCALE GENOMIC DNA]</scope>
</reference>
<comment type="caution">
    <text evidence="8">The sequence shown here is derived from an EMBL/GenBank/DDBJ whole genome shotgun (WGS) entry which is preliminary data.</text>
</comment>
<dbReference type="InterPro" id="IPR030384">
    <property type="entry name" value="MeTrfase_SMT"/>
</dbReference>
<sequence>MSKRDEGSVENSERNSLMNYNSQAYGHDFVQENVKRYIKQFERGKERSEREAKRKERIRNVTDISNNFYTLVTDFYEYGYGRSFHFAPVLSASSSLQECVVAYEREIARTIKANQGMKLLDAGCGVGGPMINIAKFTGAHVVGLNLCEYQLKRVKFHIENNNMQECCIGVKGDYHHMEFGDNTFDGGYALESTLYATDPEIVYREIRRVLKPGAIFVDSAWAMTEAFDPKNAEHVKIKEGIEIGNGIPDLRTQLVLLEAIRKSGLEIVEYKNAHCDGELPWYTFLVGKHAFSLDAFRVSSVGRKLTHFMLSAMEMLRIVPQGSTDVHNVLLTAADALIQGGRKDIFTPMFRLVLRKPL</sequence>
<evidence type="ECO:0000256" key="3">
    <source>
        <dbReference type="ARBA" id="ARBA00022691"/>
    </source>
</evidence>
<gene>
    <name evidence="8" type="ORF">PEVE_00028243</name>
</gene>
<comment type="similarity">
    <text evidence="4 5 6">Belongs to the class I-like SAM-binding methyltransferase superfamily. Erg6/SMT family.</text>
</comment>
<evidence type="ECO:0000256" key="2">
    <source>
        <dbReference type="ARBA" id="ARBA00022679"/>
    </source>
</evidence>
<evidence type="ECO:0000256" key="5">
    <source>
        <dbReference type="PROSITE-ProRule" id="PRU01022"/>
    </source>
</evidence>
<dbReference type="PROSITE" id="PS51685">
    <property type="entry name" value="SAM_MT_ERG6_SMT"/>
    <property type="match status" value="1"/>
</dbReference>
<organism evidence="8 9">
    <name type="scientific">Porites evermanni</name>
    <dbReference type="NCBI Taxonomy" id="104178"/>
    <lineage>
        <taxon>Eukaryota</taxon>
        <taxon>Metazoa</taxon>
        <taxon>Cnidaria</taxon>
        <taxon>Anthozoa</taxon>
        <taxon>Hexacorallia</taxon>
        <taxon>Scleractinia</taxon>
        <taxon>Fungiina</taxon>
        <taxon>Poritidae</taxon>
        <taxon>Porites</taxon>
    </lineage>
</organism>
<evidence type="ECO:0000313" key="9">
    <source>
        <dbReference type="Proteomes" id="UP001159427"/>
    </source>
</evidence>
<dbReference type="EC" id="2.1.1.-" evidence="6"/>
<dbReference type="InterPro" id="IPR013216">
    <property type="entry name" value="Methyltransf_11"/>
</dbReference>
<evidence type="ECO:0000259" key="7">
    <source>
        <dbReference type="PROSITE" id="PS51685"/>
    </source>
</evidence>
<name>A0ABN8MC48_9CNID</name>
<feature type="domain" description="SAM-dependent methyltransferase Erg6/SMT-type" evidence="7">
    <location>
        <begin position="68"/>
        <end position="357"/>
    </location>
</feature>
<protein>
    <recommendedName>
        <fullName evidence="6">Methyltransferase</fullName>
        <ecNumber evidence="6">2.1.1.-</ecNumber>
    </recommendedName>
</protein>
<proteinExistence type="inferred from homology"/>
<dbReference type="Pfam" id="PF08241">
    <property type="entry name" value="Methyltransf_11"/>
    <property type="match status" value="1"/>
</dbReference>
<keyword evidence="9" id="KW-1185">Reference proteome</keyword>
<dbReference type="EMBL" id="CALNXI010000391">
    <property type="protein sequence ID" value="CAH3026157.1"/>
    <property type="molecule type" value="Genomic_DNA"/>
</dbReference>
<dbReference type="InterPro" id="IPR050447">
    <property type="entry name" value="Erg6_SMT_methyltransf"/>
</dbReference>
<dbReference type="PANTHER" id="PTHR44068:SF1">
    <property type="entry name" value="HYPOTHETICAL LOC100005854"/>
    <property type="match status" value="1"/>
</dbReference>
<evidence type="ECO:0000256" key="4">
    <source>
        <dbReference type="ARBA" id="ARBA00038188"/>
    </source>
</evidence>
<dbReference type="Pfam" id="PF08498">
    <property type="entry name" value="Sterol_MT_C"/>
    <property type="match status" value="1"/>
</dbReference>
<dbReference type="CDD" id="cd02440">
    <property type="entry name" value="AdoMet_MTases"/>
    <property type="match status" value="1"/>
</dbReference>
<dbReference type="PANTHER" id="PTHR44068">
    <property type="entry name" value="ZGC:194242"/>
    <property type="match status" value="1"/>
</dbReference>
<accession>A0ABN8MC48</accession>
<evidence type="ECO:0000256" key="1">
    <source>
        <dbReference type="ARBA" id="ARBA00022603"/>
    </source>
</evidence>
<dbReference type="InterPro" id="IPR013705">
    <property type="entry name" value="Sterol_MeTrfase_C"/>
</dbReference>
<keyword evidence="1 5" id="KW-0489">Methyltransferase</keyword>
<evidence type="ECO:0000313" key="8">
    <source>
        <dbReference type="EMBL" id="CAH3026157.1"/>
    </source>
</evidence>
<dbReference type="SUPFAM" id="SSF53335">
    <property type="entry name" value="S-adenosyl-L-methionine-dependent methyltransferases"/>
    <property type="match status" value="1"/>
</dbReference>